<dbReference type="InterPro" id="IPR036953">
    <property type="entry name" value="GreA/GreB_C_sf"/>
</dbReference>
<evidence type="ECO:0000256" key="6">
    <source>
        <dbReference type="ARBA" id="ARBA00024916"/>
    </source>
</evidence>
<evidence type="ECO:0000313" key="13">
    <source>
        <dbReference type="Proteomes" id="UP001364224"/>
    </source>
</evidence>
<comment type="caution">
    <text evidence="12">The sequence shown here is derived from an EMBL/GenBank/DDBJ whole genome shotgun (WGS) entry which is preliminary data.</text>
</comment>
<name>A0ABU8B303_9BRAD</name>
<dbReference type="HAMAP" id="MF_00105">
    <property type="entry name" value="GreA_GreB"/>
    <property type="match status" value="1"/>
</dbReference>
<evidence type="ECO:0000256" key="3">
    <source>
        <dbReference type="ARBA" id="ARBA00023015"/>
    </source>
</evidence>
<comment type="similarity">
    <text evidence="1 8 9">Belongs to the GreA/GreB family.</text>
</comment>
<comment type="function">
    <text evidence="6 8 9">Necessary for efficient RNA polymerase transcription elongation past template-encoded arresting sites. The arresting sites in DNA have the property of trapping a certain fraction of elongating RNA polymerases that pass through, resulting in locked ternary complexes. Cleavage of the nascent transcript by cleavage factors such as GreA or GreB allows the resumption of elongation from the new 3'terminus. GreA releases sequences of 2 to 3 nucleotides.</text>
</comment>
<evidence type="ECO:0000313" key="12">
    <source>
        <dbReference type="EMBL" id="MEH2552860.1"/>
    </source>
</evidence>
<evidence type="ECO:0000256" key="5">
    <source>
        <dbReference type="ARBA" id="ARBA00023163"/>
    </source>
</evidence>
<dbReference type="Proteomes" id="UP001364224">
    <property type="component" value="Unassembled WGS sequence"/>
</dbReference>
<keyword evidence="12" id="KW-0251">Elongation factor</keyword>
<sequence length="159" mass="17483">MMMEKVPMTASGYAALEVELKQRQSVERPRIIEHIAEARSHGDLSENAEYHAAKEEQSHNEGRIAELEDKLARADIIDISKLSGDTVKFGATVTLVDEDTEKKTVWQIVGEPEADAKKGRISITSPLARALIGKKKGSTVEVVAPGGAKAYEITKVEWR</sequence>
<dbReference type="NCBIfam" id="NF001263">
    <property type="entry name" value="PRK00226.1-4"/>
    <property type="match status" value="1"/>
</dbReference>
<dbReference type="NCBIfam" id="NF001264">
    <property type="entry name" value="PRK00226.1-5"/>
    <property type="match status" value="1"/>
</dbReference>
<feature type="domain" description="Transcription elongation factor GreA/GreB C-terminal" evidence="10">
    <location>
        <begin position="84"/>
        <end position="157"/>
    </location>
</feature>
<dbReference type="PANTHER" id="PTHR30437:SF4">
    <property type="entry name" value="TRANSCRIPTION ELONGATION FACTOR GREA"/>
    <property type="match status" value="1"/>
</dbReference>
<keyword evidence="3 8" id="KW-0805">Transcription regulation</keyword>
<dbReference type="EMBL" id="JAZHRV010000001">
    <property type="protein sequence ID" value="MEH2552860.1"/>
    <property type="molecule type" value="Genomic_DNA"/>
</dbReference>
<keyword evidence="12" id="KW-0648">Protein biosynthesis</keyword>
<dbReference type="PIRSF" id="PIRSF006092">
    <property type="entry name" value="GreA_GreB"/>
    <property type="match status" value="1"/>
</dbReference>
<dbReference type="InterPro" id="IPR018151">
    <property type="entry name" value="TF_GreA/GreB_CS"/>
</dbReference>
<evidence type="ECO:0000259" key="11">
    <source>
        <dbReference type="Pfam" id="PF03449"/>
    </source>
</evidence>
<reference evidence="12 13" key="1">
    <citation type="submission" date="2024-02" db="EMBL/GenBank/DDBJ databases">
        <title>Adaptive strategies in a cosmopolitan and abundant soil bacterium.</title>
        <authorList>
            <person name="Carini P."/>
        </authorList>
    </citation>
    <scope>NUCLEOTIDE SEQUENCE [LARGE SCALE GENOMIC DNA]</scope>
    <source>
        <strain evidence="12 13">AZCC 1608</strain>
    </source>
</reference>
<evidence type="ECO:0000256" key="4">
    <source>
        <dbReference type="ARBA" id="ARBA00023125"/>
    </source>
</evidence>
<dbReference type="NCBIfam" id="TIGR01462">
    <property type="entry name" value="greA"/>
    <property type="match status" value="1"/>
</dbReference>
<dbReference type="Pfam" id="PF01272">
    <property type="entry name" value="GreA_GreB"/>
    <property type="match status" value="1"/>
</dbReference>
<keyword evidence="4 8" id="KW-0238">DNA-binding</keyword>
<accession>A0ABU8B303</accession>
<organism evidence="12 13">
    <name type="scientific">Bradyrhizobium algeriense</name>
    <dbReference type="NCBI Taxonomy" id="634784"/>
    <lineage>
        <taxon>Bacteria</taxon>
        <taxon>Pseudomonadati</taxon>
        <taxon>Pseudomonadota</taxon>
        <taxon>Alphaproteobacteria</taxon>
        <taxon>Hyphomicrobiales</taxon>
        <taxon>Nitrobacteraceae</taxon>
        <taxon>Bradyrhizobium</taxon>
    </lineage>
</organism>
<dbReference type="InterPro" id="IPR022691">
    <property type="entry name" value="Tscrpt_elong_fac_GreA/B_N"/>
</dbReference>
<dbReference type="Gene3D" id="1.10.287.180">
    <property type="entry name" value="Transcription elongation factor, GreA/GreB, N-terminal domain"/>
    <property type="match status" value="1"/>
</dbReference>
<dbReference type="NCBIfam" id="NF001261">
    <property type="entry name" value="PRK00226.1-2"/>
    <property type="match status" value="1"/>
</dbReference>
<feature type="domain" description="Transcription elongation factor GreA/GreB N-terminal" evidence="11">
    <location>
        <begin position="6"/>
        <end position="76"/>
    </location>
</feature>
<keyword evidence="13" id="KW-1185">Reference proteome</keyword>
<evidence type="ECO:0000256" key="9">
    <source>
        <dbReference type="RuleBase" id="RU000556"/>
    </source>
</evidence>
<dbReference type="PANTHER" id="PTHR30437">
    <property type="entry name" value="TRANSCRIPTION ELONGATION FACTOR GREA"/>
    <property type="match status" value="1"/>
</dbReference>
<dbReference type="Gene3D" id="3.10.50.30">
    <property type="entry name" value="Transcription elongation factor, GreA/GreB, C-terminal domain"/>
    <property type="match status" value="1"/>
</dbReference>
<dbReference type="SUPFAM" id="SSF46557">
    <property type="entry name" value="GreA transcript cleavage protein, N-terminal domain"/>
    <property type="match status" value="1"/>
</dbReference>
<dbReference type="PROSITE" id="PS00829">
    <property type="entry name" value="GREAB_1"/>
    <property type="match status" value="1"/>
</dbReference>
<dbReference type="SUPFAM" id="SSF54534">
    <property type="entry name" value="FKBP-like"/>
    <property type="match status" value="1"/>
</dbReference>
<keyword evidence="5 8" id="KW-0804">Transcription</keyword>
<evidence type="ECO:0000256" key="2">
    <source>
        <dbReference type="ARBA" id="ARBA00013729"/>
    </source>
</evidence>
<protein>
    <recommendedName>
        <fullName evidence="2 8">Transcription elongation factor GreA</fullName>
    </recommendedName>
    <alternativeName>
        <fullName evidence="7 8">Transcript cleavage factor GreA</fullName>
    </alternativeName>
</protein>
<evidence type="ECO:0000259" key="10">
    <source>
        <dbReference type="Pfam" id="PF01272"/>
    </source>
</evidence>
<dbReference type="InterPro" id="IPR023459">
    <property type="entry name" value="Tscrpt_elong_fac_GreA/B_fam"/>
</dbReference>
<dbReference type="GO" id="GO:0003746">
    <property type="term" value="F:translation elongation factor activity"/>
    <property type="evidence" value="ECO:0007669"/>
    <property type="project" value="UniProtKB-KW"/>
</dbReference>
<evidence type="ECO:0000256" key="7">
    <source>
        <dbReference type="ARBA" id="ARBA00030776"/>
    </source>
</evidence>
<dbReference type="InterPro" id="IPR001437">
    <property type="entry name" value="Tscrpt_elong_fac_GreA/B_C"/>
</dbReference>
<gene>
    <name evidence="8" type="primary">greA</name>
    <name evidence="12" type="ORF">V1286_000389</name>
</gene>
<dbReference type="InterPro" id="IPR036805">
    <property type="entry name" value="Tscrpt_elong_fac_GreA/B_N_sf"/>
</dbReference>
<dbReference type="InterPro" id="IPR028624">
    <property type="entry name" value="Tscrpt_elong_fac_GreA/B"/>
</dbReference>
<evidence type="ECO:0000256" key="1">
    <source>
        <dbReference type="ARBA" id="ARBA00008213"/>
    </source>
</evidence>
<proteinExistence type="inferred from homology"/>
<evidence type="ECO:0000256" key="8">
    <source>
        <dbReference type="HAMAP-Rule" id="MF_00105"/>
    </source>
</evidence>
<dbReference type="InterPro" id="IPR006359">
    <property type="entry name" value="Tscrpt_elong_fac_GreA"/>
</dbReference>
<dbReference type="Pfam" id="PF03449">
    <property type="entry name" value="GreA_GreB_N"/>
    <property type="match status" value="1"/>
</dbReference>